<name>A0A1U7IQA6_9CYAN</name>
<dbReference type="EC" id="5.2.1.8" evidence="2"/>
<dbReference type="Gene3D" id="3.10.50.40">
    <property type="match status" value="1"/>
</dbReference>
<keyword evidence="5 6" id="KW-0413">Isomerase</keyword>
<accession>A0A1U7IQA6</accession>
<comment type="catalytic activity">
    <reaction evidence="1">
        <text>[protein]-peptidylproline (omega=180) = [protein]-peptidylproline (omega=0)</text>
        <dbReference type="Rhea" id="RHEA:16237"/>
        <dbReference type="Rhea" id="RHEA-COMP:10747"/>
        <dbReference type="Rhea" id="RHEA-COMP:10748"/>
        <dbReference type="ChEBI" id="CHEBI:83833"/>
        <dbReference type="ChEBI" id="CHEBI:83834"/>
        <dbReference type="EC" id="5.2.1.8"/>
    </reaction>
</comment>
<dbReference type="PROSITE" id="PS50198">
    <property type="entry name" value="PPIC_PPIASE_2"/>
    <property type="match status" value="1"/>
</dbReference>
<dbReference type="InterPro" id="IPR000297">
    <property type="entry name" value="PPIase_PpiC"/>
</dbReference>
<dbReference type="Proteomes" id="UP000185860">
    <property type="component" value="Unassembled WGS sequence"/>
</dbReference>
<evidence type="ECO:0000313" key="8">
    <source>
        <dbReference type="EMBL" id="OKH39617.1"/>
    </source>
</evidence>
<evidence type="ECO:0000256" key="2">
    <source>
        <dbReference type="ARBA" id="ARBA00013194"/>
    </source>
</evidence>
<dbReference type="RefSeq" id="WP_073592338.1">
    <property type="nucleotide sequence ID" value="NZ_MRCE01000004.1"/>
</dbReference>
<keyword evidence="3" id="KW-0732">Signal</keyword>
<dbReference type="PANTHER" id="PTHR47245">
    <property type="entry name" value="PEPTIDYLPROLYL ISOMERASE"/>
    <property type="match status" value="1"/>
</dbReference>
<dbReference type="InterPro" id="IPR046357">
    <property type="entry name" value="PPIase_dom_sf"/>
</dbReference>
<feature type="domain" description="PpiC" evidence="7">
    <location>
        <begin position="117"/>
        <end position="205"/>
    </location>
</feature>
<dbReference type="GO" id="GO:0003755">
    <property type="term" value="F:peptidyl-prolyl cis-trans isomerase activity"/>
    <property type="evidence" value="ECO:0007669"/>
    <property type="project" value="UniProtKB-KW"/>
</dbReference>
<comment type="caution">
    <text evidence="8">The sequence shown here is derived from an EMBL/GenBank/DDBJ whole genome shotgun (WGS) entry which is preliminary data.</text>
</comment>
<evidence type="ECO:0000259" key="7">
    <source>
        <dbReference type="PROSITE" id="PS50198"/>
    </source>
</evidence>
<reference evidence="8 9" key="1">
    <citation type="submission" date="2016-11" db="EMBL/GenBank/DDBJ databases">
        <title>Draft Genome Sequences of Nine Cyanobacterial Strains from Diverse Habitats.</title>
        <authorList>
            <person name="Zhu T."/>
            <person name="Hou S."/>
            <person name="Lu X."/>
            <person name="Hess W.R."/>
        </authorList>
    </citation>
    <scope>NUCLEOTIDE SEQUENCE [LARGE SCALE GENOMIC DNA]</scope>
    <source>
        <strain evidence="8 9">IAM M-71</strain>
    </source>
</reference>
<protein>
    <recommendedName>
        <fullName evidence="2">peptidylprolyl isomerase</fullName>
        <ecNumber evidence="2">5.2.1.8</ecNumber>
    </recommendedName>
</protein>
<organism evidence="8 9">
    <name type="scientific">[Phormidium ambiguum] IAM M-71</name>
    <dbReference type="NCBI Taxonomy" id="454136"/>
    <lineage>
        <taxon>Bacteria</taxon>
        <taxon>Bacillati</taxon>
        <taxon>Cyanobacteriota</taxon>
        <taxon>Cyanophyceae</taxon>
        <taxon>Oscillatoriophycideae</taxon>
        <taxon>Aerosakkonematales</taxon>
        <taxon>Aerosakkonemataceae</taxon>
        <taxon>Floridanema</taxon>
    </lineage>
</organism>
<evidence type="ECO:0000256" key="5">
    <source>
        <dbReference type="ARBA" id="ARBA00023235"/>
    </source>
</evidence>
<evidence type="ECO:0000256" key="1">
    <source>
        <dbReference type="ARBA" id="ARBA00000971"/>
    </source>
</evidence>
<dbReference type="PANTHER" id="PTHR47245:SF1">
    <property type="entry name" value="FOLDASE PROTEIN PRSA"/>
    <property type="match status" value="1"/>
</dbReference>
<evidence type="ECO:0000256" key="6">
    <source>
        <dbReference type="PROSITE-ProRule" id="PRU00278"/>
    </source>
</evidence>
<dbReference type="EMBL" id="MRCE01000004">
    <property type="protein sequence ID" value="OKH39617.1"/>
    <property type="molecule type" value="Genomic_DNA"/>
</dbReference>
<dbReference type="SUPFAM" id="SSF54534">
    <property type="entry name" value="FKBP-like"/>
    <property type="match status" value="1"/>
</dbReference>
<evidence type="ECO:0000256" key="4">
    <source>
        <dbReference type="ARBA" id="ARBA00023110"/>
    </source>
</evidence>
<keyword evidence="4 6" id="KW-0697">Rotamase</keyword>
<proteinExistence type="predicted"/>
<dbReference type="STRING" id="454136.NIES2119_04910"/>
<evidence type="ECO:0000313" key="9">
    <source>
        <dbReference type="Proteomes" id="UP000185860"/>
    </source>
</evidence>
<evidence type="ECO:0000256" key="3">
    <source>
        <dbReference type="ARBA" id="ARBA00022729"/>
    </source>
</evidence>
<sequence>MDTLQLANCTLTAEEIIPLLASYRMIPQLLCEIIIDRAIAPISCTAEEIEQACQEFDRNWHLNGEAERQSWQSQYGLSQAQLENLATRRLRVEKFKQQTWGNKLESYFLQRKRQLDRVIYALIRTQDRWLASEIYFRILEGEQSFAELAREYSEGPEAETGGTIGPVELGTLHPILAQLLCTLTVGEVQPPITLGEWYVIRRVEKLIPAQLDDFMRQRLLQEKFEAWFQEQLQQLSPQEQIWMGITARNQLNLKDRQVAA</sequence>
<dbReference type="Pfam" id="PF00639">
    <property type="entry name" value="Rotamase"/>
    <property type="match status" value="1"/>
</dbReference>
<dbReference type="InterPro" id="IPR050245">
    <property type="entry name" value="PrsA_foldase"/>
</dbReference>
<gene>
    <name evidence="8" type="ORF">NIES2119_04910</name>
</gene>
<dbReference type="AlphaFoldDB" id="A0A1U7IQA6"/>